<dbReference type="EMBL" id="FNBI01000006">
    <property type="protein sequence ID" value="SDF79805.1"/>
    <property type="molecule type" value="Genomic_DNA"/>
</dbReference>
<sequence length="32" mass="3704">MWVSLGLANLLNSRQQVRNRTVIRRSPIGVRI</sequence>
<organism evidence="1 2">
    <name type="scientific">Sphingomonas carotinifaciens</name>
    <dbReference type="NCBI Taxonomy" id="1166323"/>
    <lineage>
        <taxon>Bacteria</taxon>
        <taxon>Pseudomonadati</taxon>
        <taxon>Pseudomonadota</taxon>
        <taxon>Alphaproteobacteria</taxon>
        <taxon>Sphingomonadales</taxon>
        <taxon>Sphingomonadaceae</taxon>
        <taxon>Sphingomonas</taxon>
    </lineage>
</organism>
<evidence type="ECO:0000313" key="1">
    <source>
        <dbReference type="EMBL" id="SDF79805.1"/>
    </source>
</evidence>
<reference evidence="1 2" key="1">
    <citation type="submission" date="2016-10" db="EMBL/GenBank/DDBJ databases">
        <authorList>
            <person name="Varghese N."/>
            <person name="Submissions S."/>
        </authorList>
    </citation>
    <scope>NUCLEOTIDE SEQUENCE [LARGE SCALE GENOMIC DNA]</scope>
    <source>
        <strain evidence="1 2">S7-754</strain>
    </source>
</reference>
<protein>
    <submittedName>
        <fullName evidence="1">Uncharacterized protein</fullName>
    </submittedName>
</protein>
<dbReference type="Proteomes" id="UP000323502">
    <property type="component" value="Unassembled WGS sequence"/>
</dbReference>
<keyword evidence="2" id="KW-1185">Reference proteome</keyword>
<dbReference type="AlphaFoldDB" id="A0A1G7P0I5"/>
<proteinExistence type="predicted"/>
<accession>A0A1G7P0I5</accession>
<evidence type="ECO:0000313" key="2">
    <source>
        <dbReference type="Proteomes" id="UP000323502"/>
    </source>
</evidence>
<gene>
    <name evidence="1" type="ORF">SAMN05216557_10616</name>
</gene>
<name>A0A1G7P0I5_9SPHN</name>